<organism evidence="2 3">
    <name type="scientific">Dissophora globulifera</name>
    <dbReference type="NCBI Taxonomy" id="979702"/>
    <lineage>
        <taxon>Eukaryota</taxon>
        <taxon>Fungi</taxon>
        <taxon>Fungi incertae sedis</taxon>
        <taxon>Mucoromycota</taxon>
        <taxon>Mortierellomycotina</taxon>
        <taxon>Mortierellomycetes</taxon>
        <taxon>Mortierellales</taxon>
        <taxon>Mortierellaceae</taxon>
        <taxon>Dissophora</taxon>
    </lineage>
</organism>
<dbReference type="GO" id="GO:0016020">
    <property type="term" value="C:membrane"/>
    <property type="evidence" value="ECO:0007669"/>
    <property type="project" value="InterPro"/>
</dbReference>
<dbReference type="GO" id="GO:0003830">
    <property type="term" value="F:beta-1,4-mannosylglycoprotein 4-beta-N-acetylglucosaminyltransferase activity"/>
    <property type="evidence" value="ECO:0007669"/>
    <property type="project" value="InterPro"/>
</dbReference>
<keyword evidence="3" id="KW-1185">Reference proteome</keyword>
<feature type="region of interest" description="Disordered" evidence="1">
    <location>
        <begin position="355"/>
        <end position="379"/>
    </location>
</feature>
<dbReference type="InterPro" id="IPR006813">
    <property type="entry name" value="Glyco_trans_17"/>
</dbReference>
<accession>A0A9P6RGU2</accession>
<evidence type="ECO:0000256" key="1">
    <source>
        <dbReference type="SAM" id="MobiDB-lite"/>
    </source>
</evidence>
<evidence type="ECO:0000313" key="3">
    <source>
        <dbReference type="Proteomes" id="UP000738325"/>
    </source>
</evidence>
<comment type="caution">
    <text evidence="2">The sequence shown here is derived from an EMBL/GenBank/DDBJ whole genome shotgun (WGS) entry which is preliminary data.</text>
</comment>
<dbReference type="Proteomes" id="UP000738325">
    <property type="component" value="Unassembled WGS sequence"/>
</dbReference>
<dbReference type="EMBL" id="JAAAIP010000302">
    <property type="protein sequence ID" value="KAG0319943.1"/>
    <property type="molecule type" value="Genomic_DNA"/>
</dbReference>
<dbReference type="OrthoDB" id="6474464at2759"/>
<proteinExistence type="predicted"/>
<dbReference type="Pfam" id="PF04724">
    <property type="entry name" value="Glyco_transf_17"/>
    <property type="match status" value="2"/>
</dbReference>
<feature type="compositionally biased region" description="Basic and acidic residues" evidence="1">
    <location>
        <begin position="359"/>
        <end position="379"/>
    </location>
</feature>
<sequence>MDMPASAAVETQPRIFDIILLNDELSVLDIRLNELDSVVDMFVIVEATTTFTGIPKTLHYQTHQRDFARFWHKIIHVVLSPPTDDEIQQDNLDINNPWEMEKRSRDKGLATALNIYRPEEGDWILLSDLDEIPRPSVLKAMKEQDTSTSLGAIFADQHRSQNSGGDLFRLETRFYYYSYEFRHRNSDWVGPVVVRYREADSPALVTNGRSDLDRNQVSQIGVIQSMIESNWKTAGSKMRDARNSNYATYISDAGWHCTWCFSTVSAVISKVTAYSHREHNQGQFKELSWILDRFSKGLDLFDRENENYDYVSDENDVPAYIAANREKFSYMLHRWEQPNAGFTDLEPDNPEVVARKKTKNAENEVKDKNVSIGDATEKS</sequence>
<reference evidence="2" key="1">
    <citation type="journal article" date="2020" name="Fungal Divers.">
        <title>Resolving the Mortierellaceae phylogeny through synthesis of multi-gene phylogenetics and phylogenomics.</title>
        <authorList>
            <person name="Vandepol N."/>
            <person name="Liber J."/>
            <person name="Desiro A."/>
            <person name="Na H."/>
            <person name="Kennedy M."/>
            <person name="Barry K."/>
            <person name="Grigoriev I.V."/>
            <person name="Miller A.N."/>
            <person name="O'Donnell K."/>
            <person name="Stajich J.E."/>
            <person name="Bonito G."/>
        </authorList>
    </citation>
    <scope>NUCLEOTIDE SEQUENCE</scope>
    <source>
        <strain evidence="2">REB-010B</strain>
    </source>
</reference>
<dbReference type="PANTHER" id="PTHR12224:SF0">
    <property type="entry name" value="BETA-1,4-MANNOSYL-GLYCOPROTEIN 4-BETA-N-ACETYLGLUCOSAMINYLTRANSFERASE"/>
    <property type="match status" value="1"/>
</dbReference>
<protein>
    <recommendedName>
        <fullName evidence="4">Glycosyltransferase family 17 protein</fullName>
    </recommendedName>
</protein>
<evidence type="ECO:0008006" key="4">
    <source>
        <dbReference type="Google" id="ProtNLM"/>
    </source>
</evidence>
<dbReference type="AlphaFoldDB" id="A0A9P6RGU2"/>
<gene>
    <name evidence="2" type="ORF">BGZ99_004825</name>
</gene>
<evidence type="ECO:0000313" key="2">
    <source>
        <dbReference type="EMBL" id="KAG0319943.1"/>
    </source>
</evidence>
<dbReference type="GO" id="GO:0006044">
    <property type="term" value="P:N-acetylglucosamine metabolic process"/>
    <property type="evidence" value="ECO:0007669"/>
    <property type="project" value="TreeGrafter"/>
</dbReference>
<dbReference type="PANTHER" id="PTHR12224">
    <property type="entry name" value="BETA-1,4-MANNOSYL-GLYCOPROTEIN BETA-1,4-N-ACETYLGLUCOSAMINYL-TRANSFERASE"/>
    <property type="match status" value="1"/>
</dbReference>
<name>A0A9P6RGU2_9FUNG</name>